<dbReference type="RefSeq" id="WP_186930842.1">
    <property type="nucleotide sequence ID" value="NZ_JACOOJ010000033.1"/>
</dbReference>
<name>A0ABR7DS16_9BACT</name>
<dbReference type="EMBL" id="JACOOJ010000033">
    <property type="protein sequence ID" value="MBC5634224.1"/>
    <property type="molecule type" value="Genomic_DNA"/>
</dbReference>
<keyword evidence="2" id="KW-1185">Reference proteome</keyword>
<comment type="caution">
    <text evidence="1">The sequence shown here is derived from an EMBL/GenBank/DDBJ whole genome shotgun (WGS) entry which is preliminary data.</text>
</comment>
<sequence length="72" mass="8365">MAKGIDPKFVHYGIRKDDLATIEAICEVEKIDFDWLSEEILKAYHAKKVDVIEMSDSDTEEIIRNAIQKIRQ</sequence>
<gene>
    <name evidence="1" type="ORF">H8S65_15870</name>
</gene>
<dbReference type="Proteomes" id="UP000651475">
    <property type="component" value="Unassembled WGS sequence"/>
</dbReference>
<proteinExistence type="predicted"/>
<organism evidence="1 2">
    <name type="scientific">Parabacteroides hominis</name>
    <dbReference type="NCBI Taxonomy" id="2763057"/>
    <lineage>
        <taxon>Bacteria</taxon>
        <taxon>Pseudomonadati</taxon>
        <taxon>Bacteroidota</taxon>
        <taxon>Bacteroidia</taxon>
        <taxon>Bacteroidales</taxon>
        <taxon>Tannerellaceae</taxon>
        <taxon>Parabacteroides</taxon>
    </lineage>
</organism>
<dbReference type="InterPro" id="IPR046882">
    <property type="entry name" value="Sp-DndD"/>
</dbReference>
<evidence type="ECO:0000313" key="1">
    <source>
        <dbReference type="EMBL" id="MBC5634224.1"/>
    </source>
</evidence>
<reference evidence="1 2" key="1">
    <citation type="submission" date="2020-08" db="EMBL/GenBank/DDBJ databases">
        <title>Genome public.</title>
        <authorList>
            <person name="Liu C."/>
            <person name="Sun Q."/>
        </authorList>
    </citation>
    <scope>NUCLEOTIDE SEQUENCE [LARGE SCALE GENOMIC DNA]</scope>
    <source>
        <strain evidence="1 2">NSJ-79</strain>
    </source>
</reference>
<accession>A0ABR7DS16</accession>
<dbReference type="Pfam" id="PF20306">
    <property type="entry name" value="Sp-DndD"/>
    <property type="match status" value="1"/>
</dbReference>
<evidence type="ECO:0000313" key="2">
    <source>
        <dbReference type="Proteomes" id="UP000651475"/>
    </source>
</evidence>
<protein>
    <submittedName>
        <fullName evidence="1">Uncharacterized protein</fullName>
    </submittedName>
</protein>